<evidence type="ECO:0000313" key="10">
    <source>
        <dbReference type="EMBL" id="MEY8016338.1"/>
    </source>
</evidence>
<dbReference type="EMBL" id="JBGEDP010000001">
    <property type="protein sequence ID" value="MEY8016338.1"/>
    <property type="molecule type" value="Genomic_DNA"/>
</dbReference>
<keyword evidence="2" id="KW-0949">S-adenosyl-L-methionine</keyword>
<evidence type="ECO:0000256" key="8">
    <source>
        <dbReference type="ARBA" id="ARBA00048428"/>
    </source>
</evidence>
<dbReference type="PANTHER" id="PTHR43675">
    <property type="entry name" value="ARSENITE METHYLTRANSFERASE"/>
    <property type="match status" value="1"/>
</dbReference>
<dbReference type="RefSeq" id="WP_369738717.1">
    <property type="nucleotide sequence ID" value="NZ_JBGEDP010000001.1"/>
</dbReference>
<protein>
    <recommendedName>
        <fullName evidence="5">Arsenite methyltransferase</fullName>
        <ecNumber evidence="4">2.1.1.137</ecNumber>
    </recommendedName>
</protein>
<sequence length="264" mass="26628">MTETRDGELRDQVRASYGAAANAISGGATNSEVLTAASCCGSSDAADVGTIFGAGLYGADEHSELPADAVAASLGCGNPTAVADLHPGERVLDLGSGGGIDVLLSARRVGPEGFAYGVDMTDEMLALAEANKAKAGVTNVEFLKGTIEDIPLRDAAVDVVISNCVINLSADKPAVLAEMFRVLVPGGRIGISDVVAEDRLTAAERAERGSHVGCIAGALSKKEYLDGLAATGFVDASVAFTHEVADGMHGAIIRATKPAASVGG</sequence>
<evidence type="ECO:0000256" key="4">
    <source>
        <dbReference type="ARBA" id="ARBA00034521"/>
    </source>
</evidence>
<dbReference type="NCBIfam" id="NF008823">
    <property type="entry name" value="PRK11873.1"/>
    <property type="match status" value="1"/>
</dbReference>
<comment type="catalytic activity">
    <reaction evidence="8">
        <text>arsenic triglutathione + 3 [thioredoxin]-dithiol + 3 S-adenosyl-L-methionine = trimethylarsine + 3 [thioredoxin]-disulfide + 3 glutathione + 3 S-adenosyl-L-homocysteine + 3 H(+)</text>
        <dbReference type="Rhea" id="RHEA:69432"/>
        <dbReference type="Rhea" id="RHEA-COMP:10698"/>
        <dbReference type="Rhea" id="RHEA-COMP:10700"/>
        <dbReference type="ChEBI" id="CHEBI:15378"/>
        <dbReference type="ChEBI" id="CHEBI:27130"/>
        <dbReference type="ChEBI" id="CHEBI:29950"/>
        <dbReference type="ChEBI" id="CHEBI:50058"/>
        <dbReference type="ChEBI" id="CHEBI:57856"/>
        <dbReference type="ChEBI" id="CHEBI:57925"/>
        <dbReference type="ChEBI" id="CHEBI:59789"/>
        <dbReference type="ChEBI" id="CHEBI:183640"/>
        <dbReference type="EC" id="2.1.1.137"/>
    </reaction>
</comment>
<comment type="catalytic activity">
    <reaction evidence="7">
        <text>arsenic triglutathione + 2 [thioredoxin]-dithiol + 2 S-adenosyl-L-methionine + H2O = dimethylarsinous acid + 2 [thioredoxin]-disulfide + 3 glutathione + 2 S-adenosyl-L-homocysteine + 2 H(+)</text>
        <dbReference type="Rhea" id="RHEA:69464"/>
        <dbReference type="Rhea" id="RHEA-COMP:10698"/>
        <dbReference type="Rhea" id="RHEA-COMP:10700"/>
        <dbReference type="ChEBI" id="CHEBI:15377"/>
        <dbReference type="ChEBI" id="CHEBI:15378"/>
        <dbReference type="ChEBI" id="CHEBI:23808"/>
        <dbReference type="ChEBI" id="CHEBI:29950"/>
        <dbReference type="ChEBI" id="CHEBI:50058"/>
        <dbReference type="ChEBI" id="CHEBI:57856"/>
        <dbReference type="ChEBI" id="CHEBI:57925"/>
        <dbReference type="ChEBI" id="CHEBI:59789"/>
        <dbReference type="ChEBI" id="CHEBI:183640"/>
        <dbReference type="EC" id="2.1.1.137"/>
    </reaction>
</comment>
<reference evidence="10 11" key="1">
    <citation type="submission" date="2024-08" db="EMBL/GenBank/DDBJ databases">
        <title>Mycobacterium servetensis sp. nov., a novel rapid-growing mycobacterial species recovered from a human patient in Zaragoza, Spain.</title>
        <authorList>
            <person name="Tristancho-Baro A.I."/>
            <person name="Buenestado-Serrano S."/>
            <person name="Garcia De Viedma D."/>
            <person name="Milagro-Beamonte A."/>
            <person name="Burillo N."/>
            <person name="Sanz S."/>
            <person name="Lopez-Calleja A.I."/>
            <person name="Penas-Utrilla D."/>
            <person name="Guardingo M."/>
            <person name="Garcia M.J."/>
            <person name="Vinuelas-Bayon J."/>
        </authorList>
    </citation>
    <scope>NUCLEOTIDE SEQUENCE [LARGE SCALE GENOMIC DNA]</scope>
    <source>
        <strain evidence="11">HUMS_12744610</strain>
    </source>
</reference>
<dbReference type="GO" id="GO:0008168">
    <property type="term" value="F:methyltransferase activity"/>
    <property type="evidence" value="ECO:0007669"/>
    <property type="project" value="UniProtKB-KW"/>
</dbReference>
<evidence type="ECO:0000259" key="9">
    <source>
        <dbReference type="Pfam" id="PF13847"/>
    </source>
</evidence>
<dbReference type="Pfam" id="PF13847">
    <property type="entry name" value="Methyltransf_31"/>
    <property type="match status" value="1"/>
</dbReference>
<dbReference type="InterPro" id="IPR025714">
    <property type="entry name" value="Methyltranfer_dom"/>
</dbReference>
<organism evidence="10 11">
    <name type="scientific">Mycobacterium servetii</name>
    <dbReference type="NCBI Taxonomy" id="3237418"/>
    <lineage>
        <taxon>Bacteria</taxon>
        <taxon>Bacillati</taxon>
        <taxon>Actinomycetota</taxon>
        <taxon>Actinomycetes</taxon>
        <taxon>Mycobacteriales</taxon>
        <taxon>Mycobacteriaceae</taxon>
        <taxon>Mycobacterium</taxon>
    </lineage>
</organism>
<feature type="domain" description="Methyltransferase" evidence="9">
    <location>
        <begin position="86"/>
        <end position="225"/>
    </location>
</feature>
<dbReference type="InterPro" id="IPR029063">
    <property type="entry name" value="SAM-dependent_MTases_sf"/>
</dbReference>
<comment type="similarity">
    <text evidence="3">Belongs to the methyltransferase superfamily. Arsenite methyltransferase family.</text>
</comment>
<dbReference type="EC" id="2.1.1.137" evidence="4"/>
<evidence type="ECO:0000256" key="6">
    <source>
        <dbReference type="ARBA" id="ARBA00047941"/>
    </source>
</evidence>
<dbReference type="Proteomes" id="UP001564760">
    <property type="component" value="Unassembled WGS sequence"/>
</dbReference>
<name>A0ABV4C295_9MYCO</name>
<comment type="caution">
    <text evidence="10">The sequence shown here is derived from an EMBL/GenBank/DDBJ whole genome shotgun (WGS) entry which is preliminary data.</text>
</comment>
<evidence type="ECO:0000256" key="7">
    <source>
        <dbReference type="ARBA" id="ARBA00047943"/>
    </source>
</evidence>
<evidence type="ECO:0000256" key="1">
    <source>
        <dbReference type="ARBA" id="ARBA00022679"/>
    </source>
</evidence>
<evidence type="ECO:0000256" key="3">
    <source>
        <dbReference type="ARBA" id="ARBA00034487"/>
    </source>
</evidence>
<dbReference type="InterPro" id="IPR026669">
    <property type="entry name" value="Arsenite_MeTrfase-like"/>
</dbReference>
<evidence type="ECO:0000256" key="5">
    <source>
        <dbReference type="ARBA" id="ARBA00034545"/>
    </source>
</evidence>
<gene>
    <name evidence="10" type="primary">arsM</name>
    <name evidence="10" type="ORF">AB8998_15710</name>
</gene>
<dbReference type="CDD" id="cd02440">
    <property type="entry name" value="AdoMet_MTases"/>
    <property type="match status" value="1"/>
</dbReference>
<dbReference type="GO" id="GO:0032259">
    <property type="term" value="P:methylation"/>
    <property type="evidence" value="ECO:0007669"/>
    <property type="project" value="UniProtKB-KW"/>
</dbReference>
<keyword evidence="11" id="KW-1185">Reference proteome</keyword>
<keyword evidence="10" id="KW-0489">Methyltransferase</keyword>
<dbReference type="SUPFAM" id="SSF53335">
    <property type="entry name" value="S-adenosyl-L-methionine-dependent methyltransferases"/>
    <property type="match status" value="1"/>
</dbReference>
<dbReference type="Gene3D" id="3.40.50.150">
    <property type="entry name" value="Vaccinia Virus protein VP39"/>
    <property type="match status" value="1"/>
</dbReference>
<keyword evidence="1" id="KW-0808">Transferase</keyword>
<dbReference type="PANTHER" id="PTHR43675:SF8">
    <property type="entry name" value="ARSENITE METHYLTRANSFERASE"/>
    <property type="match status" value="1"/>
</dbReference>
<proteinExistence type="inferred from homology"/>
<evidence type="ECO:0000256" key="2">
    <source>
        <dbReference type="ARBA" id="ARBA00022691"/>
    </source>
</evidence>
<evidence type="ECO:0000313" key="11">
    <source>
        <dbReference type="Proteomes" id="UP001564760"/>
    </source>
</evidence>
<accession>A0ABV4C295</accession>
<comment type="catalytic activity">
    <reaction evidence="6">
        <text>arsenic triglutathione + [thioredoxin]-dithiol + S-adenosyl-L-methionine + 2 H2O = methylarsonous acid + [thioredoxin]-disulfide + 3 glutathione + S-adenosyl-L-homocysteine + H(+)</text>
        <dbReference type="Rhea" id="RHEA:69460"/>
        <dbReference type="Rhea" id="RHEA-COMP:10698"/>
        <dbReference type="Rhea" id="RHEA-COMP:10700"/>
        <dbReference type="ChEBI" id="CHEBI:15377"/>
        <dbReference type="ChEBI" id="CHEBI:15378"/>
        <dbReference type="ChEBI" id="CHEBI:17826"/>
        <dbReference type="ChEBI" id="CHEBI:29950"/>
        <dbReference type="ChEBI" id="CHEBI:50058"/>
        <dbReference type="ChEBI" id="CHEBI:57856"/>
        <dbReference type="ChEBI" id="CHEBI:57925"/>
        <dbReference type="ChEBI" id="CHEBI:59789"/>
        <dbReference type="ChEBI" id="CHEBI:183640"/>
        <dbReference type="EC" id="2.1.1.137"/>
    </reaction>
</comment>